<dbReference type="AlphaFoldDB" id="A0A0K0LC20"/>
<feature type="chain" id="PRO_5005450958" evidence="1">
    <location>
        <begin position="20"/>
        <end position="137"/>
    </location>
</feature>
<evidence type="ECO:0000256" key="1">
    <source>
        <dbReference type="SAM" id="SignalP"/>
    </source>
</evidence>
<accession>A0A0K0LC20</accession>
<protein>
    <submittedName>
        <fullName evidence="2">Orphan peptide AbOp-15</fullName>
    </submittedName>
</protein>
<reference evidence="2" key="1">
    <citation type="journal article" date="2015" name="J. Proteomics">
        <title>Unique diversity of the venom peptides from the scorpion Androctonus bicolor revealed by transcriptomic and proteomic analysis.</title>
        <authorList>
            <person name="Zhang L."/>
            <person name="Shi W."/>
            <person name="Zeng X.C."/>
            <person name="Ge F."/>
            <person name="Yang M."/>
            <person name="Nie Y."/>
            <person name="Bao A."/>
            <person name="Wu S."/>
            <person name="E G."/>
        </authorList>
    </citation>
    <scope>NUCLEOTIDE SEQUENCE</scope>
</reference>
<dbReference type="EMBL" id="KJ787510">
    <property type="protein sequence ID" value="AIX87710.1"/>
    <property type="molecule type" value="mRNA"/>
</dbReference>
<keyword evidence="1" id="KW-0732">Signal</keyword>
<feature type="signal peptide" evidence="1">
    <location>
        <begin position="1"/>
        <end position="19"/>
    </location>
</feature>
<sequence>MKNLAIIMLCLISLSTSLSLPSVPLYPSSVLSAAKKDPIKELSKAYCSLKNTGQALNCIAENHQKKSIDQYGICVQKVKSLKTSGQISDFYCNKMNRKEYAKVKACMDPEFRNWAATDPTFLPTLLNCMFKEKKSEG</sequence>
<evidence type="ECO:0000313" key="2">
    <source>
        <dbReference type="EMBL" id="AIX87710.1"/>
    </source>
</evidence>
<organism evidence="2">
    <name type="scientific">Androctonus bicolor</name>
    <dbReference type="NCBI Taxonomy" id="748906"/>
    <lineage>
        <taxon>Eukaryota</taxon>
        <taxon>Metazoa</taxon>
        <taxon>Ecdysozoa</taxon>
        <taxon>Arthropoda</taxon>
        <taxon>Chelicerata</taxon>
        <taxon>Arachnida</taxon>
        <taxon>Scorpiones</taxon>
        <taxon>Buthida</taxon>
        <taxon>Buthoidea</taxon>
        <taxon>Buthidae</taxon>
        <taxon>Androctonus</taxon>
    </lineage>
</organism>
<name>A0A0K0LC20_9SCOR</name>
<proteinExistence type="evidence at transcript level"/>